<dbReference type="AlphaFoldDB" id="A0A5N7AGM8"/>
<sequence>MSGHEVRLPRHEKDRQVEYSALAGHSVIAACIYQLSFFLFLFFCVRHRMEDTSQVTDTNSKKL</sequence>
<keyword evidence="1" id="KW-0472">Membrane</keyword>
<dbReference type="PROSITE" id="PS51257">
    <property type="entry name" value="PROKAR_LIPOPROTEIN"/>
    <property type="match status" value="1"/>
</dbReference>
<accession>A0A5N7AGM8</accession>
<feature type="transmembrane region" description="Helical" evidence="1">
    <location>
        <begin position="20"/>
        <end position="45"/>
    </location>
</feature>
<organism evidence="2 3">
    <name type="scientific">Aspergillus caelatus</name>
    <dbReference type="NCBI Taxonomy" id="61420"/>
    <lineage>
        <taxon>Eukaryota</taxon>
        <taxon>Fungi</taxon>
        <taxon>Dikarya</taxon>
        <taxon>Ascomycota</taxon>
        <taxon>Pezizomycotina</taxon>
        <taxon>Eurotiomycetes</taxon>
        <taxon>Eurotiomycetidae</taxon>
        <taxon>Eurotiales</taxon>
        <taxon>Aspergillaceae</taxon>
        <taxon>Aspergillus</taxon>
        <taxon>Aspergillus subgen. Circumdati</taxon>
    </lineage>
</organism>
<dbReference type="EMBL" id="ML737593">
    <property type="protein sequence ID" value="KAE8367780.1"/>
    <property type="molecule type" value="Genomic_DNA"/>
</dbReference>
<keyword evidence="3" id="KW-1185">Reference proteome</keyword>
<reference evidence="2 3" key="1">
    <citation type="submission" date="2019-04" db="EMBL/GenBank/DDBJ databases">
        <title>Friends and foes A comparative genomics studyof 23 Aspergillus species from section Flavi.</title>
        <authorList>
            <consortium name="DOE Joint Genome Institute"/>
            <person name="Kjaerbolling I."/>
            <person name="Vesth T."/>
            <person name="Frisvad J.C."/>
            <person name="Nybo J.L."/>
            <person name="Theobald S."/>
            <person name="Kildgaard S."/>
            <person name="Isbrandt T."/>
            <person name="Kuo A."/>
            <person name="Sato A."/>
            <person name="Lyhne E.K."/>
            <person name="Kogle M.E."/>
            <person name="Wiebenga A."/>
            <person name="Kun R.S."/>
            <person name="Lubbers R.J."/>
            <person name="Makela M.R."/>
            <person name="Barry K."/>
            <person name="Chovatia M."/>
            <person name="Clum A."/>
            <person name="Daum C."/>
            <person name="Haridas S."/>
            <person name="He G."/>
            <person name="LaButti K."/>
            <person name="Lipzen A."/>
            <person name="Mondo S."/>
            <person name="Riley R."/>
            <person name="Salamov A."/>
            <person name="Simmons B.A."/>
            <person name="Magnuson J.K."/>
            <person name="Henrissat B."/>
            <person name="Mortensen U.H."/>
            <person name="Larsen T.O."/>
            <person name="Devries R.P."/>
            <person name="Grigoriev I.V."/>
            <person name="Machida M."/>
            <person name="Baker S.E."/>
            <person name="Andersen M.R."/>
        </authorList>
    </citation>
    <scope>NUCLEOTIDE SEQUENCE [LARGE SCALE GENOMIC DNA]</scope>
    <source>
        <strain evidence="2 3">CBS 763.97</strain>
    </source>
</reference>
<name>A0A5N7AGM8_9EURO</name>
<dbReference type="RefSeq" id="XP_031930861.1">
    <property type="nucleotide sequence ID" value="XM_032065864.1"/>
</dbReference>
<evidence type="ECO:0000256" key="1">
    <source>
        <dbReference type="SAM" id="Phobius"/>
    </source>
</evidence>
<dbReference type="Proteomes" id="UP000326268">
    <property type="component" value="Unassembled WGS sequence"/>
</dbReference>
<keyword evidence="1" id="KW-1133">Transmembrane helix</keyword>
<keyword evidence="1" id="KW-0812">Transmembrane</keyword>
<gene>
    <name evidence="2" type="ORF">BDV27DRAFT_123408</name>
</gene>
<dbReference type="GeneID" id="43650310"/>
<protein>
    <submittedName>
        <fullName evidence="2">Uncharacterized protein</fullName>
    </submittedName>
</protein>
<evidence type="ECO:0000313" key="3">
    <source>
        <dbReference type="Proteomes" id="UP000326268"/>
    </source>
</evidence>
<evidence type="ECO:0000313" key="2">
    <source>
        <dbReference type="EMBL" id="KAE8367780.1"/>
    </source>
</evidence>
<proteinExistence type="predicted"/>